<accession>A0A0S1XFU4</accession>
<dbReference type="GO" id="GO:0005975">
    <property type="term" value="P:carbohydrate metabolic process"/>
    <property type="evidence" value="ECO:0007669"/>
    <property type="project" value="InterPro"/>
</dbReference>
<organism evidence="11 12">
    <name type="scientific">Thermococcus barophilus</name>
    <dbReference type="NCBI Taxonomy" id="55802"/>
    <lineage>
        <taxon>Archaea</taxon>
        <taxon>Methanobacteriati</taxon>
        <taxon>Methanobacteriota</taxon>
        <taxon>Thermococci</taxon>
        <taxon>Thermococcales</taxon>
        <taxon>Thermococcaceae</taxon>
        <taxon>Thermococcus</taxon>
    </lineage>
</organism>
<dbReference type="Pfam" id="PF02880">
    <property type="entry name" value="PGM_PMM_III"/>
    <property type="match status" value="1"/>
</dbReference>
<evidence type="ECO:0000259" key="8">
    <source>
        <dbReference type="Pfam" id="PF02878"/>
    </source>
</evidence>
<dbReference type="Pfam" id="PF02879">
    <property type="entry name" value="PGM_PMM_II"/>
    <property type="match status" value="1"/>
</dbReference>
<dbReference type="CDD" id="cd03087">
    <property type="entry name" value="PGM_like1"/>
    <property type="match status" value="1"/>
</dbReference>
<dbReference type="InterPro" id="IPR005843">
    <property type="entry name" value="A-D-PHexomutase_C"/>
</dbReference>
<dbReference type="Gene3D" id="3.30.310.50">
    <property type="entry name" value="Alpha-D-phosphohexomutase, C-terminal domain"/>
    <property type="match status" value="1"/>
</dbReference>
<evidence type="ECO:0000313" key="12">
    <source>
        <dbReference type="Proteomes" id="UP000066042"/>
    </source>
</evidence>
<dbReference type="InterPro" id="IPR036900">
    <property type="entry name" value="A-D-PHexomutase_C_sf"/>
</dbReference>
<feature type="domain" description="Alpha-D-phosphohexomutase alpha/beta/alpha" evidence="10">
    <location>
        <begin position="271"/>
        <end position="379"/>
    </location>
</feature>
<dbReference type="EMBL" id="CP013050">
    <property type="protein sequence ID" value="ALM76563.1"/>
    <property type="molecule type" value="Genomic_DNA"/>
</dbReference>
<dbReference type="FunFam" id="3.40.120.10:FF:000001">
    <property type="entry name" value="Phosphoglucosamine mutase"/>
    <property type="match status" value="1"/>
</dbReference>
<protein>
    <submittedName>
        <fullName evidence="11">Phosphoglucosamine mutase</fullName>
        <ecNumber evidence="11">5.4.2.10</ecNumber>
    </submittedName>
</protein>
<evidence type="ECO:0000256" key="3">
    <source>
        <dbReference type="ARBA" id="ARBA00022553"/>
    </source>
</evidence>
<dbReference type="PRINTS" id="PR00509">
    <property type="entry name" value="PGMPMM"/>
</dbReference>
<feature type="domain" description="Alpha-D-phosphohexomutase C-terminal" evidence="7">
    <location>
        <begin position="397"/>
        <end position="453"/>
    </location>
</feature>
<dbReference type="STRING" id="55802.TBCH5v1_2675"/>
<dbReference type="GO" id="GO:0046872">
    <property type="term" value="F:metal ion binding"/>
    <property type="evidence" value="ECO:0007669"/>
    <property type="project" value="UniProtKB-KW"/>
</dbReference>
<dbReference type="InterPro" id="IPR005844">
    <property type="entry name" value="A-D-PHexomutase_a/b/a-I"/>
</dbReference>
<dbReference type="GO" id="GO:0008966">
    <property type="term" value="F:phosphoglucosamine mutase activity"/>
    <property type="evidence" value="ECO:0007669"/>
    <property type="project" value="UniProtKB-EC"/>
</dbReference>
<evidence type="ECO:0000259" key="7">
    <source>
        <dbReference type="Pfam" id="PF00408"/>
    </source>
</evidence>
<dbReference type="InterPro" id="IPR005846">
    <property type="entry name" value="A-D-PHexomutase_a/b/a-III"/>
</dbReference>
<proteinExistence type="inferred from homology"/>
<evidence type="ECO:0000256" key="1">
    <source>
        <dbReference type="ARBA" id="ARBA00001946"/>
    </source>
</evidence>
<dbReference type="Pfam" id="PF00408">
    <property type="entry name" value="PGM_PMM_IV"/>
    <property type="match status" value="1"/>
</dbReference>
<feature type="domain" description="Alpha-D-phosphohexomutase alpha/beta/alpha" evidence="9">
    <location>
        <begin position="166"/>
        <end position="266"/>
    </location>
</feature>
<evidence type="ECO:0000259" key="10">
    <source>
        <dbReference type="Pfam" id="PF02880"/>
    </source>
</evidence>
<dbReference type="InterPro" id="IPR005841">
    <property type="entry name" value="Alpha-D-phosphohexomutase_SF"/>
</dbReference>
<keyword evidence="3" id="KW-0597">Phosphoprotein</keyword>
<evidence type="ECO:0000313" key="11">
    <source>
        <dbReference type="EMBL" id="ALM76563.1"/>
    </source>
</evidence>
<sequence length="466" mass="51171">MSKTKKVMKMGKLFGTFGVRGIANEKITPEFALKIGMAFGTLLKREQPDKELWVVVGRDTRVSGEMLKNALISGLLSVGVNVIDVDIAPTPAIQFACRYFGVDGGAVITASHNPPEYNGIKLLEPNGLGLKKEREAVVEELFFKEEFDMAKWHEIGRLEKRDIIRPYINAIKSKVDVEAIKRRKPFVVVDTSNGAGSLVLPYLLRELGCKVVSVNAHPDGHFPARNPEPNEENLQGFMKIVKALGADFGVAQDGDADRSVFIDENGNFIQGDKTFALIVKAMLQEHGGGLVVTTIATSHIIDELAKQYGGKVLKTKVGDLIVSRALLEHNGLVGGEENGGVIFPDHVLGRDGAMTVAKIVEIFARSGKKFSELINELPKFYQVKTKRHIEGDRHVIVEKVAKIAEQKGFKIDTTDGTKILFDDGWVLVRASGTEPIIRIFAEARSEEKAKEYLDLGLGLLDEALNT</sequence>
<dbReference type="InterPro" id="IPR024086">
    <property type="entry name" value="GlmM_arc-type"/>
</dbReference>
<keyword evidence="6 11" id="KW-0413">Isomerase</keyword>
<comment type="cofactor">
    <cofactor evidence="1">
        <name>Mg(2+)</name>
        <dbReference type="ChEBI" id="CHEBI:18420"/>
    </cofactor>
</comment>
<evidence type="ECO:0000256" key="2">
    <source>
        <dbReference type="ARBA" id="ARBA00010231"/>
    </source>
</evidence>
<reference evidence="11 12" key="1">
    <citation type="journal article" date="2016" name="Genome Announc.">
        <title>Complete genome sequence of the hyperthermophilic and piezophilic archaeon Thermococcus barophilus Ch5, capable of growth at the expense of hydrogenogenesis from carbon monoxide and formate.</title>
        <authorList>
            <person name="Oger P."/>
            <person name="Sokolova T.G."/>
            <person name="Kozhevnikova D.A."/>
            <person name="Taranov E.A."/>
            <person name="Vannier P."/>
            <person name="Lee H.S."/>
            <person name="Kwon K.K."/>
            <person name="Kang S.G."/>
            <person name="Lee J.H."/>
            <person name="Bonch-Osmolovskaya E.A."/>
            <person name="Lebedinsky A.V."/>
        </authorList>
    </citation>
    <scope>NUCLEOTIDE SEQUENCE [LARGE SCALE GENOMIC DNA]</scope>
    <source>
        <strain evidence="12">Ch5</strain>
    </source>
</reference>
<evidence type="ECO:0000256" key="5">
    <source>
        <dbReference type="ARBA" id="ARBA00022842"/>
    </source>
</evidence>
<dbReference type="AlphaFoldDB" id="A0A0S1XFU4"/>
<dbReference type="Gene3D" id="3.40.120.10">
    <property type="entry name" value="Alpha-D-Glucose-1,6-Bisphosphate, subunit A, domain 3"/>
    <property type="match status" value="3"/>
</dbReference>
<name>A0A0S1XFU4_THEBA</name>
<dbReference type="PANTHER" id="PTHR43771:SF1">
    <property type="entry name" value="PHOSPHOMANNOMUTASE"/>
    <property type="match status" value="1"/>
</dbReference>
<dbReference type="PATRIC" id="fig|55802.8.peg.2661"/>
<dbReference type="EC" id="5.4.2.10" evidence="11"/>
<dbReference type="InterPro" id="IPR005845">
    <property type="entry name" value="A-D-PHexomutase_a/b/a-II"/>
</dbReference>
<dbReference type="NCBIfam" id="TIGR03990">
    <property type="entry name" value="Arch_GlmM"/>
    <property type="match status" value="1"/>
</dbReference>
<dbReference type="Proteomes" id="UP000066042">
    <property type="component" value="Chromosome"/>
</dbReference>
<evidence type="ECO:0000256" key="6">
    <source>
        <dbReference type="ARBA" id="ARBA00023235"/>
    </source>
</evidence>
<keyword evidence="4" id="KW-0479">Metal-binding</keyword>
<comment type="similarity">
    <text evidence="2">Belongs to the phosphohexose mutase family.</text>
</comment>
<dbReference type="InterPro" id="IPR016055">
    <property type="entry name" value="A-D-PHexomutase_a/b/a-I/II/III"/>
</dbReference>
<dbReference type="FunFam" id="3.40.120.10:FF:000003">
    <property type="entry name" value="Phosphoglucosamine mutase"/>
    <property type="match status" value="1"/>
</dbReference>
<dbReference type="SUPFAM" id="SSF53738">
    <property type="entry name" value="Phosphoglucomutase, first 3 domains"/>
    <property type="match status" value="3"/>
</dbReference>
<gene>
    <name evidence="11" type="ORF">TBCH5v1_2675</name>
</gene>
<dbReference type="Pfam" id="PF02878">
    <property type="entry name" value="PGM_PMM_I"/>
    <property type="match status" value="1"/>
</dbReference>
<evidence type="ECO:0000256" key="4">
    <source>
        <dbReference type="ARBA" id="ARBA00022723"/>
    </source>
</evidence>
<keyword evidence="5" id="KW-0460">Magnesium</keyword>
<dbReference type="PANTHER" id="PTHR43771">
    <property type="entry name" value="PHOSPHOMANNOMUTASE"/>
    <property type="match status" value="1"/>
</dbReference>
<feature type="domain" description="Alpha-D-phosphohexomutase alpha/beta/alpha" evidence="8">
    <location>
        <begin position="12"/>
        <end position="147"/>
    </location>
</feature>
<dbReference type="SUPFAM" id="SSF55957">
    <property type="entry name" value="Phosphoglucomutase, C-terminal domain"/>
    <property type="match status" value="1"/>
</dbReference>
<evidence type="ECO:0000259" key="9">
    <source>
        <dbReference type="Pfam" id="PF02879"/>
    </source>
</evidence>